<dbReference type="PROSITE" id="PS00383">
    <property type="entry name" value="TYR_PHOSPHATASE_1"/>
    <property type="match status" value="1"/>
</dbReference>
<dbReference type="PANTHER" id="PTHR19134:SF561">
    <property type="entry name" value="PROTEIN TYROSINE PHOSPHATASE 36E, ISOFORM A"/>
    <property type="match status" value="1"/>
</dbReference>
<feature type="compositionally biased region" description="Polar residues" evidence="3">
    <location>
        <begin position="1282"/>
        <end position="1291"/>
    </location>
</feature>
<dbReference type="Pfam" id="PF00102">
    <property type="entry name" value="Y_phosphatase"/>
    <property type="match status" value="2"/>
</dbReference>
<dbReference type="InterPro" id="IPR000242">
    <property type="entry name" value="PTP_cat"/>
</dbReference>
<reference evidence="8" key="1">
    <citation type="journal article" date="2011" name="Science">
        <title>The plant cell wall-decomposing machinery underlies the functional diversity of forest fungi.</title>
        <authorList>
            <person name="Eastwood D.C."/>
            <person name="Floudas D."/>
            <person name="Binder M."/>
            <person name="Majcherczyk A."/>
            <person name="Schneider P."/>
            <person name="Aerts A."/>
            <person name="Asiegbu F.O."/>
            <person name="Baker S.E."/>
            <person name="Barry K."/>
            <person name="Bendiksby M."/>
            <person name="Blumentritt M."/>
            <person name="Coutinho P.M."/>
            <person name="Cullen D."/>
            <person name="de Vries R.P."/>
            <person name="Gathman A."/>
            <person name="Goodell B."/>
            <person name="Henrissat B."/>
            <person name="Ihrmark K."/>
            <person name="Kauserud H."/>
            <person name="Kohler A."/>
            <person name="LaButti K."/>
            <person name="Lapidus A."/>
            <person name="Lavin J.L."/>
            <person name="Lee Y.-H."/>
            <person name="Lindquist E."/>
            <person name="Lilly W."/>
            <person name="Lucas S."/>
            <person name="Morin E."/>
            <person name="Murat C."/>
            <person name="Oguiza J.A."/>
            <person name="Park J."/>
            <person name="Pisabarro A.G."/>
            <person name="Riley R."/>
            <person name="Rosling A."/>
            <person name="Salamov A."/>
            <person name="Schmidt O."/>
            <person name="Schmutz J."/>
            <person name="Skrede I."/>
            <person name="Stenlid J."/>
            <person name="Wiebenga A."/>
            <person name="Xie X."/>
            <person name="Kuees U."/>
            <person name="Hibbett D.S."/>
            <person name="Hoffmeister D."/>
            <person name="Hoegberg N."/>
            <person name="Martin F."/>
            <person name="Grigoriev I.V."/>
            <person name="Watkinson S.C."/>
        </authorList>
    </citation>
    <scope>NUCLEOTIDE SEQUENCE [LARGE SCALE GENOMIC DNA]</scope>
    <source>
        <strain evidence="8">strain S7.3</strain>
    </source>
</reference>
<dbReference type="EC" id="3.1.3.48" evidence="2"/>
<feature type="compositionally biased region" description="Basic and acidic residues" evidence="3">
    <location>
        <begin position="1422"/>
        <end position="1432"/>
    </location>
</feature>
<dbReference type="STRING" id="936435.F8PMI6"/>
<feature type="compositionally biased region" description="Low complexity" evidence="3">
    <location>
        <begin position="837"/>
        <end position="847"/>
    </location>
</feature>
<dbReference type="InterPro" id="IPR029021">
    <property type="entry name" value="Prot-tyrosine_phosphatase-like"/>
</dbReference>
<dbReference type="Gene3D" id="3.90.190.10">
    <property type="entry name" value="Protein tyrosine phosphatase superfamily"/>
    <property type="match status" value="2"/>
</dbReference>
<feature type="compositionally biased region" description="Acidic residues" evidence="3">
    <location>
        <begin position="746"/>
        <end position="757"/>
    </location>
</feature>
<dbReference type="SUPFAM" id="SSF52799">
    <property type="entry name" value="(Phosphotyrosine protein) phosphatases II"/>
    <property type="match status" value="1"/>
</dbReference>
<dbReference type="InterPro" id="IPR000387">
    <property type="entry name" value="Tyr_Pase_dom"/>
</dbReference>
<evidence type="ECO:0000313" key="8">
    <source>
        <dbReference type="Proteomes" id="UP000008063"/>
    </source>
</evidence>
<feature type="compositionally biased region" description="Basic and acidic residues" evidence="3">
    <location>
        <begin position="734"/>
        <end position="745"/>
    </location>
</feature>
<feature type="compositionally biased region" description="Gly residues" evidence="3">
    <location>
        <begin position="982"/>
        <end position="1002"/>
    </location>
</feature>
<keyword evidence="8" id="KW-1185">Reference proteome</keyword>
<feature type="region of interest" description="Disordered" evidence="3">
    <location>
        <begin position="1406"/>
        <end position="1437"/>
    </location>
</feature>
<protein>
    <recommendedName>
        <fullName evidence="2">protein-tyrosine-phosphatase</fullName>
        <ecNumber evidence="2">3.1.3.48</ecNumber>
    </recommendedName>
</protein>
<dbReference type="InParanoid" id="F8PMI6"/>
<dbReference type="GO" id="GO:0004725">
    <property type="term" value="F:protein tyrosine phosphatase activity"/>
    <property type="evidence" value="ECO:0007669"/>
    <property type="project" value="UniProtKB-EC"/>
</dbReference>
<feature type="compositionally biased region" description="Low complexity" evidence="3">
    <location>
        <begin position="1486"/>
        <end position="1502"/>
    </location>
</feature>
<gene>
    <name evidence="7" type="ORF">SERLA73DRAFT_70304</name>
</gene>
<dbReference type="EMBL" id="GL945476">
    <property type="protein sequence ID" value="EGO02818.1"/>
    <property type="molecule type" value="Genomic_DNA"/>
</dbReference>
<feature type="domain" description="Tyrosine-protein phosphatase" evidence="4">
    <location>
        <begin position="368"/>
        <end position="645"/>
    </location>
</feature>
<evidence type="ECO:0000259" key="4">
    <source>
        <dbReference type="PROSITE" id="PS50055"/>
    </source>
</evidence>
<feature type="compositionally biased region" description="Gly residues" evidence="3">
    <location>
        <begin position="913"/>
        <end position="941"/>
    </location>
</feature>
<evidence type="ECO:0000259" key="6">
    <source>
        <dbReference type="PROSITE" id="PS50206"/>
    </source>
</evidence>
<organism evidence="8">
    <name type="scientific">Serpula lacrymans var. lacrymans (strain S7.3)</name>
    <name type="common">Dry rot fungus</name>
    <dbReference type="NCBI Taxonomy" id="936435"/>
    <lineage>
        <taxon>Eukaryota</taxon>
        <taxon>Fungi</taxon>
        <taxon>Dikarya</taxon>
        <taxon>Basidiomycota</taxon>
        <taxon>Agaricomycotina</taxon>
        <taxon>Agaricomycetes</taxon>
        <taxon>Agaricomycetidae</taxon>
        <taxon>Boletales</taxon>
        <taxon>Coniophorineae</taxon>
        <taxon>Serpulaceae</taxon>
        <taxon>Serpula</taxon>
    </lineage>
</organism>
<feature type="compositionally biased region" description="Low complexity" evidence="3">
    <location>
        <begin position="1149"/>
        <end position="1168"/>
    </location>
</feature>
<feature type="region of interest" description="Disordered" evidence="3">
    <location>
        <begin position="41"/>
        <end position="65"/>
    </location>
</feature>
<feature type="compositionally biased region" description="Low complexity" evidence="3">
    <location>
        <begin position="251"/>
        <end position="276"/>
    </location>
</feature>
<dbReference type="SUPFAM" id="SSF52821">
    <property type="entry name" value="Rhodanese/Cell cycle control phosphatase"/>
    <property type="match status" value="1"/>
</dbReference>
<comment type="similarity">
    <text evidence="1">Belongs to the protein-tyrosine phosphatase family. Non-receptor class subfamily.</text>
</comment>
<feature type="compositionally biased region" description="Gly residues" evidence="3">
    <location>
        <begin position="893"/>
        <end position="905"/>
    </location>
</feature>
<feature type="compositionally biased region" description="Low complexity" evidence="3">
    <location>
        <begin position="794"/>
        <end position="813"/>
    </location>
</feature>
<dbReference type="InterPro" id="IPR036873">
    <property type="entry name" value="Rhodanese-like_dom_sf"/>
</dbReference>
<feature type="region of interest" description="Disordered" evidence="3">
    <location>
        <begin position="652"/>
        <end position="679"/>
    </location>
</feature>
<feature type="compositionally biased region" description="Gly residues" evidence="3">
    <location>
        <begin position="1406"/>
        <end position="1421"/>
    </location>
</feature>
<feature type="compositionally biased region" description="Polar residues" evidence="3">
    <location>
        <begin position="1169"/>
        <end position="1180"/>
    </location>
</feature>
<evidence type="ECO:0000259" key="5">
    <source>
        <dbReference type="PROSITE" id="PS50056"/>
    </source>
</evidence>
<name>F8PMI6_SERL3</name>
<dbReference type="OMA" id="NSITEHT"/>
<feature type="domain" description="Tyrosine specific protein phosphatases" evidence="5">
    <location>
        <begin position="613"/>
        <end position="638"/>
    </location>
</feature>
<feature type="region of interest" description="Disordered" evidence="3">
    <location>
        <begin position="1554"/>
        <end position="1596"/>
    </location>
</feature>
<evidence type="ECO:0000256" key="3">
    <source>
        <dbReference type="SAM" id="MobiDB-lite"/>
    </source>
</evidence>
<dbReference type="Proteomes" id="UP000008063">
    <property type="component" value="Unassembled WGS sequence"/>
</dbReference>
<dbReference type="OrthoDB" id="6058203at2759"/>
<evidence type="ECO:0000256" key="2">
    <source>
        <dbReference type="ARBA" id="ARBA00013064"/>
    </source>
</evidence>
<dbReference type="PRINTS" id="PR00700">
    <property type="entry name" value="PRTYPHPHTASE"/>
</dbReference>
<feature type="region of interest" description="Disordered" evidence="3">
    <location>
        <begin position="1475"/>
        <end position="1542"/>
    </location>
</feature>
<feature type="compositionally biased region" description="Low complexity" evidence="3">
    <location>
        <begin position="874"/>
        <end position="892"/>
    </location>
</feature>
<dbReference type="InterPro" id="IPR016130">
    <property type="entry name" value="Tyr_Pase_AS"/>
</dbReference>
<feature type="compositionally biased region" description="Low complexity" evidence="3">
    <location>
        <begin position="1231"/>
        <end position="1254"/>
    </location>
</feature>
<feature type="region of interest" description="Disordered" evidence="3">
    <location>
        <begin position="1147"/>
        <end position="1333"/>
    </location>
</feature>
<dbReference type="PROSITE" id="PS50206">
    <property type="entry name" value="RHODANESE_3"/>
    <property type="match status" value="1"/>
</dbReference>
<feature type="region of interest" description="Disordered" evidence="3">
    <location>
        <begin position="696"/>
        <end position="1002"/>
    </location>
</feature>
<feature type="compositionally biased region" description="Basic and acidic residues" evidence="3">
    <location>
        <begin position="1297"/>
        <end position="1306"/>
    </location>
</feature>
<dbReference type="Gene3D" id="3.40.250.10">
    <property type="entry name" value="Rhodanese-like domain"/>
    <property type="match status" value="1"/>
</dbReference>
<evidence type="ECO:0000313" key="7">
    <source>
        <dbReference type="EMBL" id="EGO02818.1"/>
    </source>
</evidence>
<dbReference type="SMART" id="SM00194">
    <property type="entry name" value="PTPc"/>
    <property type="match status" value="1"/>
</dbReference>
<accession>F8PMI6</accession>
<feature type="compositionally biased region" description="Low complexity" evidence="3">
    <location>
        <begin position="1193"/>
        <end position="1202"/>
    </location>
</feature>
<proteinExistence type="inferred from homology"/>
<dbReference type="InterPro" id="IPR001763">
    <property type="entry name" value="Rhodanese-like_dom"/>
</dbReference>
<feature type="compositionally biased region" description="Low complexity" evidence="3">
    <location>
        <begin position="50"/>
        <end position="65"/>
    </location>
</feature>
<feature type="region of interest" description="Disordered" evidence="3">
    <location>
        <begin position="220"/>
        <end position="277"/>
    </location>
</feature>
<dbReference type="InterPro" id="IPR050348">
    <property type="entry name" value="Protein-Tyr_Phosphatase"/>
</dbReference>
<feature type="compositionally biased region" description="Low complexity" evidence="3">
    <location>
        <begin position="942"/>
        <end position="966"/>
    </location>
</feature>
<dbReference type="PROSITE" id="PS50056">
    <property type="entry name" value="TYR_PHOSPHATASE_2"/>
    <property type="match status" value="1"/>
</dbReference>
<dbReference type="HOGENOM" id="CLU_002713_0_0_1"/>
<feature type="domain" description="Rhodanese" evidence="6">
    <location>
        <begin position="110"/>
        <end position="221"/>
    </location>
</feature>
<sequence>MADDFFSAVPFNGAASDVEPIDSFAQAIANRFGSGDLLTARLVNDPHRSPPNTTTTTTTTATPALPLHLPNAPLANLSIAPHPSSLPSSPSFASISPANLTNYISDSSNLIVDIRPHAAHSSARVFRAVSLSVPSTLLKRPLFSLEKLCAMLPSRSSRSRFSHWQSAARIIVYDADSSNIPDNSNVCGLLKKFKNEGFAGDLAWIRGGFQAVWQERRDLITTDPPSPEEDDDDSSKSSIAPALRTKHLPKSAFSLSTTTSSSAKSSAPRPSHRPAANPFFDTIRQNVELSQGITEHNDADQADVEEGAETLAMQFYRIELAEQRRLLTVMEHHSRESGVSSQQQDAGFLPPSATFPFSITAGVEKGTKNRYTHIWPFEHARVRLHSRKFRRNIDEDDYVNASYVQPLGTCKRYIATQGPLPATFVDFWTLCWEQNVHVIVMLTREVENAMVKCGTYWTDTAYGPLRLRLVSSSPAQSPAADATEVTDTNRGFFFALREPTPLHSAFPASGTGGSASKPKGHTTIKRVFELTHTAYPDVLPRRVTHLQYLEWPDMNVPEDPRGVLALMKEVAVAVEASSPGPSPGSSPGGLANIGEETAVGLDSKSGIAKFALGKKSPVLLHCSAGVGRTGGFIAVDAVLDAIRGEVKKMRAGKLSSEAARRSEENMDVDEPEDASTVPSEQCLTEARSQILGTVPLQVSAGDGKKRRTRASGKDVEGKGLVVHVPFAGWGDSAKTPHGDAAKDGDEMNVDESPDQVDLDASGAGAGWGSNPSTREWAERVSDQTGLGGPFETHGSGSASGSSSDLSLPLGQGSAKPVPATIRSRRMSPPHASYQTVSRLGSLSLSPPRRTHSPPHYPLSLSQLPILPRVEKTGSPSSSSNPSALNSADDSVGSGSGGGSASGSGSGVVSASGSGSGLGSAAGSGSGLGSGSRAGSGLGSGSGKASASGRSASSIGIPPSSISASNSGSGGGSISASISGSGSTSGSGFNSGTGSGSMSGSGVTGLLRARMRDSSATSLSNISGSSGEARVHTKVPAQVPVVLREPSAIRISHDAPSGLSMKGYFSENVGMDVDGDKSPRSFSAPLGDSNEGQSGDIGLLAQTTHSVHYPHRIGASPVASLSTPMLAAPVVPGGVTFFLNREKAEMSAPMSRSASKSSSDSNLSSHPVSTPFSNVQTGSDKVSSLASPPPPSSAPLSQRSSVPPSRGSPLVVAPSGLESESVVDSGEPNPESSGQVSAQTASSSSSGDADKSGNGNNSGSGSGKAEVSNNTSSSTVKLPGEDSTGTSLSDPSKLSMKLKNEVIKEQTEPSIDATPQKEEAPTNEPSPPEGDRRAAGHSVIDYKLPRALHSDLSPPLLSSFDDPIWTVVLDMREQRMSLCQSLRQYVFVHAAVIEGALMVMDEERGLWGSGSEGSPGASVGGSEGRRSDVEDIPGRGAYFPAESSMEISAVGKSDSYQGRTHSVSGVFSGGMVSGASSVSGGGGGKKGPPASASSSSGLSSSPSKGKRVASPTELLKEDKAGEVSLAKRPSIKRKPGSSDGKLLTFDTGAELATGILSGASGVSRATPGSGGSVVKSTTMTGGPMAPERDSGPSGTAR</sequence>
<feature type="compositionally biased region" description="Polar residues" evidence="3">
    <location>
        <begin position="1266"/>
        <end position="1275"/>
    </location>
</feature>
<dbReference type="PROSITE" id="PS50055">
    <property type="entry name" value="TYR_PHOSPHATASE_PTP"/>
    <property type="match status" value="1"/>
</dbReference>
<dbReference type="PANTHER" id="PTHR19134">
    <property type="entry name" value="RECEPTOR-TYPE TYROSINE-PROTEIN PHOSPHATASE"/>
    <property type="match status" value="1"/>
</dbReference>
<evidence type="ECO:0000256" key="1">
    <source>
        <dbReference type="ARBA" id="ARBA00009649"/>
    </source>
</evidence>